<dbReference type="PANTHER" id="PTHR10963">
    <property type="entry name" value="GLYCOSYL HYDROLASE-RELATED"/>
    <property type="match status" value="1"/>
</dbReference>
<dbReference type="KEGG" id="wne:PIG85_03600"/>
<sequence>MKRRTLIPVVVATSAMATGIVIPSAIADDQATSEVPQTITSQGKTYNLVWNDEFNGSQLDAGWGDINKSKPWSNGAMEYVNKFDPSDPDGSNLVLKDGILRLQATRLPGVWGKDASAGIQTAGVKAWKFGHFEARVKFYSAPGTWPALWMMPEQSPYGWPRDGEIDWIEYPRSATPKQNQTVLHTSGSTSTRDDGDSAAIAFSPARGDLAGSWHVWAMDWTPDGFVFYMDGKEYARKDTRSAEPPVHEKAKGNTYGNRRWDSSWINKENGTVHKDSPALAPFDKKFYLILNMGLKAPGIWAGRPSGTELDYKNAKIDVDYVRVYQTAEQQREQSKVFLKFDTKGEAIAPKQRDLTVGQKLGELPEIGREDGKVSIQWCRERNCAPGTEVDAQTVIDQDWTLFPKWGDPTEKPKPTPAPAEKPKPAPAAQLSKPEGKVFVDVWADSPFAAEIKWLRDRGVTTGWPDGTYRPFNKINRDAMAAYLYRLAGSPAYTPKKKVFTDVTPKNAFYKEISWAAERGITTGWKVRGHKEFRPWQPIDRNAMAAFLRRFVQTPEFRAKYPDSRALAMIADTADRHGLRDVKKGMAFADDIFWAYNSGVTTGWKEDKTFRPWERIDRNAMAAFVYRMTVSK</sequence>
<dbReference type="Pfam" id="PF00395">
    <property type="entry name" value="SLH"/>
    <property type="match status" value="3"/>
</dbReference>
<feature type="region of interest" description="Disordered" evidence="2">
    <location>
        <begin position="402"/>
        <end position="431"/>
    </location>
</feature>
<dbReference type="PROSITE" id="PS51272">
    <property type="entry name" value="SLH"/>
    <property type="match status" value="3"/>
</dbReference>
<dbReference type="CDD" id="cd08023">
    <property type="entry name" value="GH16_laminarinase_like"/>
    <property type="match status" value="1"/>
</dbReference>
<dbReference type="EMBL" id="CP116394">
    <property type="protein sequence ID" value="WCE46741.1"/>
    <property type="molecule type" value="Genomic_DNA"/>
</dbReference>
<evidence type="ECO:0000313" key="6">
    <source>
        <dbReference type="EMBL" id="WCE46741.1"/>
    </source>
</evidence>
<feature type="domain" description="SLH" evidence="4">
    <location>
        <begin position="574"/>
        <end position="631"/>
    </location>
</feature>
<dbReference type="SUPFAM" id="SSF49899">
    <property type="entry name" value="Concanavalin A-like lectins/glucanases"/>
    <property type="match status" value="1"/>
</dbReference>
<dbReference type="InterPro" id="IPR013320">
    <property type="entry name" value="ConA-like_dom_sf"/>
</dbReference>
<gene>
    <name evidence="6" type="ORF">PIG85_03600</name>
</gene>
<dbReference type="InterPro" id="IPR001119">
    <property type="entry name" value="SLH_dom"/>
</dbReference>
<name>A0AB38XR22_9ACTO</name>
<feature type="region of interest" description="Disordered" evidence="2">
    <location>
        <begin position="176"/>
        <end position="195"/>
    </location>
</feature>
<feature type="domain" description="SLH" evidence="4">
    <location>
        <begin position="498"/>
        <end position="561"/>
    </location>
</feature>
<evidence type="ECO:0000256" key="3">
    <source>
        <dbReference type="SAM" id="SignalP"/>
    </source>
</evidence>
<feature type="domain" description="SLH" evidence="4">
    <location>
        <begin position="434"/>
        <end position="497"/>
    </location>
</feature>
<keyword evidence="3" id="KW-0732">Signal</keyword>
<dbReference type="PANTHER" id="PTHR10963:SF55">
    <property type="entry name" value="GLYCOSIDE HYDROLASE FAMILY 16 PROTEIN"/>
    <property type="match status" value="1"/>
</dbReference>
<proteinExistence type="inferred from homology"/>
<evidence type="ECO:0000259" key="5">
    <source>
        <dbReference type="PROSITE" id="PS51762"/>
    </source>
</evidence>
<evidence type="ECO:0000313" key="7">
    <source>
        <dbReference type="Proteomes" id="UP001211044"/>
    </source>
</evidence>
<dbReference type="InterPro" id="IPR050546">
    <property type="entry name" value="Glycosyl_Hydrlase_16"/>
</dbReference>
<dbReference type="Proteomes" id="UP001211044">
    <property type="component" value="Chromosome"/>
</dbReference>
<organism evidence="6 7">
    <name type="scientific">Winkia neuii subsp. anitrata</name>
    <dbReference type="NCBI Taxonomy" id="29318"/>
    <lineage>
        <taxon>Bacteria</taxon>
        <taxon>Bacillati</taxon>
        <taxon>Actinomycetota</taxon>
        <taxon>Actinomycetes</taxon>
        <taxon>Actinomycetales</taxon>
        <taxon>Actinomycetaceae</taxon>
        <taxon>Winkia</taxon>
    </lineage>
</organism>
<accession>A0AB38XR22</accession>
<dbReference type="GO" id="GO:0004553">
    <property type="term" value="F:hydrolase activity, hydrolyzing O-glycosyl compounds"/>
    <property type="evidence" value="ECO:0007669"/>
    <property type="project" value="InterPro"/>
</dbReference>
<feature type="chain" id="PRO_5044202888" evidence="3">
    <location>
        <begin position="28"/>
        <end position="631"/>
    </location>
</feature>
<feature type="signal peptide" evidence="3">
    <location>
        <begin position="1"/>
        <end position="27"/>
    </location>
</feature>
<feature type="domain" description="GH16" evidence="5">
    <location>
        <begin position="28"/>
        <end position="329"/>
    </location>
</feature>
<evidence type="ECO:0000256" key="1">
    <source>
        <dbReference type="ARBA" id="ARBA00006865"/>
    </source>
</evidence>
<dbReference type="Gene3D" id="2.60.120.200">
    <property type="match status" value="1"/>
</dbReference>
<dbReference type="InterPro" id="IPR000757">
    <property type="entry name" value="Beta-glucanase-like"/>
</dbReference>
<dbReference type="Pfam" id="PF00722">
    <property type="entry name" value="Glyco_hydro_16"/>
    <property type="match status" value="1"/>
</dbReference>
<reference evidence="6" key="1">
    <citation type="submission" date="2023-01" db="EMBL/GenBank/DDBJ databases">
        <title>Comparative Genomic Analysis of the Clinically-Derived Winkia Strain NY0527 Provides Evidence into the Taxonomic Reassignment of Winkia neuii and Characterizes Their Virulence Traits.</title>
        <authorList>
            <person name="Cai X."/>
            <person name="Peng Y."/>
            <person name="Li M."/>
            <person name="Qiu Y."/>
            <person name="Wang Y."/>
            <person name="Xu L."/>
            <person name="Hou Q."/>
        </authorList>
    </citation>
    <scope>NUCLEOTIDE SEQUENCE</scope>
    <source>
        <strain evidence="6">NY0527</strain>
    </source>
</reference>
<evidence type="ECO:0000259" key="4">
    <source>
        <dbReference type="PROSITE" id="PS51272"/>
    </source>
</evidence>
<dbReference type="AlphaFoldDB" id="A0AB38XR22"/>
<dbReference type="RefSeq" id="WP_004806001.1">
    <property type="nucleotide sequence ID" value="NZ_CP116394.1"/>
</dbReference>
<dbReference type="GO" id="GO:0005975">
    <property type="term" value="P:carbohydrate metabolic process"/>
    <property type="evidence" value="ECO:0007669"/>
    <property type="project" value="InterPro"/>
</dbReference>
<evidence type="ECO:0000256" key="2">
    <source>
        <dbReference type="SAM" id="MobiDB-lite"/>
    </source>
</evidence>
<protein>
    <submittedName>
        <fullName evidence="6">S-layer homology domain-containing protein</fullName>
    </submittedName>
</protein>
<dbReference type="PROSITE" id="PS51762">
    <property type="entry name" value="GH16_2"/>
    <property type="match status" value="1"/>
</dbReference>
<comment type="similarity">
    <text evidence="1">Belongs to the glycosyl hydrolase 16 family.</text>
</comment>